<proteinExistence type="inferred from homology"/>
<dbReference type="PROSITE" id="PS50035">
    <property type="entry name" value="PLD"/>
    <property type="match status" value="2"/>
</dbReference>
<evidence type="ECO:0000256" key="13">
    <source>
        <dbReference type="NCBIfam" id="TIGR04265"/>
    </source>
</evidence>
<name>A0ABS0T6M0_9STAP</name>
<accession>A0ABS0T6M0</accession>
<evidence type="ECO:0000256" key="9">
    <source>
        <dbReference type="ARBA" id="ARBA00023136"/>
    </source>
</evidence>
<dbReference type="InterPro" id="IPR027379">
    <property type="entry name" value="CLS_N"/>
</dbReference>
<feature type="active site" evidence="12">
    <location>
        <position position="235"/>
    </location>
</feature>
<evidence type="ECO:0000256" key="5">
    <source>
        <dbReference type="ARBA" id="ARBA00022692"/>
    </source>
</evidence>
<organism evidence="15 16">
    <name type="scientific">Staphylococcus canis</name>
    <dbReference type="NCBI Taxonomy" id="2724942"/>
    <lineage>
        <taxon>Bacteria</taxon>
        <taxon>Bacillati</taxon>
        <taxon>Bacillota</taxon>
        <taxon>Bacilli</taxon>
        <taxon>Bacillales</taxon>
        <taxon>Staphylococcaceae</taxon>
        <taxon>Staphylococcus</taxon>
    </lineage>
</organism>
<dbReference type="InterPro" id="IPR001736">
    <property type="entry name" value="PLipase_D/transphosphatidylase"/>
</dbReference>
<keyword evidence="8 12" id="KW-0443">Lipid metabolism</keyword>
<feature type="domain" description="PLD phosphodiesterase" evidence="14">
    <location>
        <begin position="228"/>
        <end position="255"/>
    </location>
</feature>
<dbReference type="InterPro" id="IPR030874">
    <property type="entry name" value="Cardiolipin_synth_Firmi"/>
</dbReference>
<dbReference type="PANTHER" id="PTHR21248">
    <property type="entry name" value="CARDIOLIPIN SYNTHASE"/>
    <property type="match status" value="1"/>
</dbReference>
<keyword evidence="10 12" id="KW-0594">Phospholipid biosynthesis</keyword>
<feature type="active site" evidence="12">
    <location>
        <position position="240"/>
    </location>
</feature>
<sequence>MQLIFDPNVNLIYRIISGSFFVINIVLAFIIIFLERDRRDATSTWAWLLLLFIMPIFGFFLYLFFGRAVELKKHKVYGKEIDDAKERVKSQKKAFHNGTFHSDHTVVQNQSDLVQSLLVRESNFLSENNHVRLFTDGHELFDQMKRDLRAAKTYIHMEFYILNMDGLGTEILEILREKAEEGLEVKLLYDAVGSKQLRKSKLKNLTEAGAKVEAFFHAKIIPFVNFRVNNRNHRKNVVIDGDIGYVGGFNVGDEYLGLDPKMGYWRDTHLRIQGDGVDALQLSFIHDWNSQVSKENAFDYDEKYFPKNARKDGNVAMQIGLSGPNVTWPQLEFAYLKMIMNAKETIHIHSPYFVPDIGFVNALRIAAQSGVEVNVIVPNKPDQPFVHWATLTTVAQLMYDGVNVYTYENGFIHSKMMVIDGEVASVGSANMDARSFRLNFEINAILYNRDLAATLIERFNEDLKVSKRLTPEVYENRSNWVKFKQSIAKLVSPIL</sequence>
<feature type="domain" description="PLD phosphodiesterase" evidence="14">
    <location>
        <begin position="408"/>
        <end position="435"/>
    </location>
</feature>
<dbReference type="InterPro" id="IPR025202">
    <property type="entry name" value="PLD-like_dom"/>
</dbReference>
<protein>
    <recommendedName>
        <fullName evidence="12 13">Cardiolipin synthase</fullName>
        <shortName evidence="12">CL synthase</shortName>
        <ecNumber evidence="12 13">2.7.8.-</ecNumber>
    </recommendedName>
</protein>
<feature type="transmembrane region" description="Helical" evidence="12">
    <location>
        <begin position="46"/>
        <end position="65"/>
    </location>
</feature>
<keyword evidence="3 12" id="KW-0444">Lipid biosynthesis</keyword>
<evidence type="ECO:0000313" key="15">
    <source>
        <dbReference type="EMBL" id="MBI5974400.1"/>
    </source>
</evidence>
<feature type="active site" evidence="12">
    <location>
        <position position="420"/>
    </location>
</feature>
<keyword evidence="6" id="KW-0677">Repeat</keyword>
<dbReference type="CDD" id="cd09112">
    <property type="entry name" value="PLDc_CLS_2"/>
    <property type="match status" value="1"/>
</dbReference>
<comment type="catalytic activity">
    <reaction evidence="12">
        <text>2 a 1,2-diacyl-sn-glycero-3-phospho-(1'-sn-glycerol) = a cardiolipin + glycerol</text>
        <dbReference type="Rhea" id="RHEA:31451"/>
        <dbReference type="ChEBI" id="CHEBI:17754"/>
        <dbReference type="ChEBI" id="CHEBI:62237"/>
        <dbReference type="ChEBI" id="CHEBI:64716"/>
    </reaction>
</comment>
<dbReference type="Gene3D" id="3.30.870.10">
    <property type="entry name" value="Endonuclease Chain A"/>
    <property type="match status" value="2"/>
</dbReference>
<comment type="similarity">
    <text evidence="12">Belongs to the phospholipase D family. Cardiolipin synthase subfamily.</text>
</comment>
<dbReference type="NCBIfam" id="TIGR04265">
    <property type="entry name" value="bac_cardiolipin"/>
    <property type="match status" value="1"/>
</dbReference>
<dbReference type="SMART" id="SM00155">
    <property type="entry name" value="PLDc"/>
    <property type="match status" value="2"/>
</dbReference>
<comment type="subcellular location">
    <subcellularLocation>
        <location evidence="1 12">Cell membrane</location>
        <topology evidence="1 12">Multi-pass membrane protein</topology>
    </subcellularLocation>
</comment>
<dbReference type="Pfam" id="PF13396">
    <property type="entry name" value="PLDc_N"/>
    <property type="match status" value="1"/>
</dbReference>
<keyword evidence="9 12" id="KW-0472">Membrane</keyword>
<evidence type="ECO:0000313" key="16">
    <source>
        <dbReference type="Proteomes" id="UP000751852"/>
    </source>
</evidence>
<comment type="caution">
    <text evidence="15">The sequence shown here is derived from an EMBL/GenBank/DDBJ whole genome shotgun (WGS) entry which is preliminary data.</text>
</comment>
<dbReference type="Proteomes" id="UP000751852">
    <property type="component" value="Unassembled WGS sequence"/>
</dbReference>
<feature type="active site" evidence="12">
    <location>
        <position position="415"/>
    </location>
</feature>
<evidence type="ECO:0000256" key="10">
    <source>
        <dbReference type="ARBA" id="ARBA00023209"/>
    </source>
</evidence>
<evidence type="ECO:0000256" key="3">
    <source>
        <dbReference type="ARBA" id="ARBA00022516"/>
    </source>
</evidence>
<keyword evidence="7 12" id="KW-1133">Transmembrane helix</keyword>
<dbReference type="CDD" id="cd09110">
    <property type="entry name" value="PLDc_CLS_1"/>
    <property type="match status" value="1"/>
</dbReference>
<evidence type="ECO:0000256" key="2">
    <source>
        <dbReference type="ARBA" id="ARBA00022475"/>
    </source>
</evidence>
<evidence type="ECO:0000256" key="12">
    <source>
        <dbReference type="HAMAP-Rule" id="MF_01916"/>
    </source>
</evidence>
<dbReference type="InterPro" id="IPR022924">
    <property type="entry name" value="Cardiolipin_synthase"/>
</dbReference>
<keyword evidence="5 12" id="KW-0812">Transmembrane</keyword>
<dbReference type="PANTHER" id="PTHR21248:SF22">
    <property type="entry name" value="PHOSPHOLIPASE D"/>
    <property type="match status" value="1"/>
</dbReference>
<evidence type="ECO:0000256" key="4">
    <source>
        <dbReference type="ARBA" id="ARBA00022679"/>
    </source>
</evidence>
<evidence type="ECO:0000256" key="7">
    <source>
        <dbReference type="ARBA" id="ARBA00022989"/>
    </source>
</evidence>
<keyword evidence="11 12" id="KW-1208">Phospholipid metabolism</keyword>
<reference evidence="15 16" key="1">
    <citation type="submission" date="2020-04" db="EMBL/GenBank/DDBJ databases">
        <title>Staphylococcus species from domestic dog.</title>
        <authorList>
            <person name="Paterson G.K."/>
        </authorList>
    </citation>
    <scope>NUCLEOTIDE SEQUENCE [LARGE SCALE GENOMIC DNA]</scope>
    <source>
        <strain evidence="15 16">H16/1A</strain>
    </source>
</reference>
<feature type="transmembrane region" description="Helical" evidence="12">
    <location>
        <begin position="12"/>
        <end position="34"/>
    </location>
</feature>
<keyword evidence="16" id="KW-1185">Reference proteome</keyword>
<keyword evidence="4 12" id="KW-0808">Transferase</keyword>
<feature type="active site" evidence="12">
    <location>
        <position position="233"/>
    </location>
</feature>
<evidence type="ECO:0000256" key="1">
    <source>
        <dbReference type="ARBA" id="ARBA00004651"/>
    </source>
</evidence>
<evidence type="ECO:0000256" key="6">
    <source>
        <dbReference type="ARBA" id="ARBA00022737"/>
    </source>
</evidence>
<dbReference type="EC" id="2.7.8.-" evidence="12 13"/>
<gene>
    <name evidence="15" type="primary">cls</name>
    <name evidence="15" type="ORF">HHH54_02155</name>
</gene>
<keyword evidence="2 12" id="KW-1003">Cell membrane</keyword>
<dbReference type="Pfam" id="PF13091">
    <property type="entry name" value="PLDc_2"/>
    <property type="match status" value="2"/>
</dbReference>
<evidence type="ECO:0000259" key="14">
    <source>
        <dbReference type="PROSITE" id="PS50035"/>
    </source>
</evidence>
<evidence type="ECO:0000256" key="11">
    <source>
        <dbReference type="ARBA" id="ARBA00023264"/>
    </source>
</evidence>
<dbReference type="SUPFAM" id="SSF56024">
    <property type="entry name" value="Phospholipase D/nuclease"/>
    <property type="match status" value="2"/>
</dbReference>
<comment type="function">
    <text evidence="12">Catalyzes the reversible phosphatidyl group transfer from one phosphatidylglycerol molecule to another to form cardiolipin (CL) (diphosphatidylglycerol) and glycerol.</text>
</comment>
<dbReference type="HAMAP" id="MF_01916">
    <property type="entry name" value="Cardiolipin_synth_Cls"/>
    <property type="match status" value="1"/>
</dbReference>
<dbReference type="RefSeq" id="WP_198617194.1">
    <property type="nucleotide sequence ID" value="NZ_JABANU010000004.1"/>
</dbReference>
<feature type="active site" evidence="12">
    <location>
        <position position="413"/>
    </location>
</feature>
<dbReference type="EMBL" id="JABANU010000004">
    <property type="protein sequence ID" value="MBI5974400.1"/>
    <property type="molecule type" value="Genomic_DNA"/>
</dbReference>
<evidence type="ECO:0000256" key="8">
    <source>
        <dbReference type="ARBA" id="ARBA00023098"/>
    </source>
</evidence>